<dbReference type="GO" id="GO:0140999">
    <property type="term" value="F:histone H3K4 trimethyltransferase activity"/>
    <property type="evidence" value="ECO:0007669"/>
    <property type="project" value="UniProtKB-EC"/>
</dbReference>
<feature type="compositionally biased region" description="Low complexity" evidence="1">
    <location>
        <begin position="239"/>
        <end position="267"/>
    </location>
</feature>
<dbReference type="Proteomes" id="UP000675881">
    <property type="component" value="Chromosome 8"/>
</dbReference>
<reference evidence="2" key="1">
    <citation type="submission" date="2021-02" db="EMBL/GenBank/DDBJ databases">
        <authorList>
            <person name="Bekaert M."/>
        </authorList>
    </citation>
    <scope>NUCLEOTIDE SEQUENCE</scope>
    <source>
        <strain evidence="2">IoA-00</strain>
    </source>
</reference>
<dbReference type="Pfam" id="PF00856">
    <property type="entry name" value="SET"/>
    <property type="match status" value="1"/>
</dbReference>
<feature type="compositionally biased region" description="Polar residues" evidence="1">
    <location>
        <begin position="567"/>
        <end position="578"/>
    </location>
</feature>
<dbReference type="InterPro" id="IPR053010">
    <property type="entry name" value="SET_SmydA-8"/>
</dbReference>
<sequence>MQSRKKTPFINSKWNELERRLLFHNYIIMPVIIQTDDYSAEHFADNDVLDGPLNIPEASLSSKKSSSSEDVERLTPSESCNASVQSAFLTEVDDDDEETYEKEVHEYPMNQDEVQENEEDIEEEIESLPNLEAQEIKFDISEPFQNKVSEVTFEVNSDNPTESNERSEISIQIGASKYPSNACLSESISFVSHRVGGATGAFNQKRSSSDEQSEEQCKEESEPSFVTQHMIERTDDSESSNGELESSNEENISLLSEETESASMESESPAEESDNQGEQIFKSNANESESPAKVSDKQGDEISESNTKKSKINMEAQCADVIESNAEVLKSSIEPSQISGEDQHCVENIEKKDHLNGLQEDIKEFESEEIVVATISQDVEQIPQQESIEVAISTFDQNMEDLNDKIEEVAVEHKVESMSHEENVCEGINNSVDVNGIVIKEEDTDVSFKNNQDIEADSGNSSTQEVTELKTKMEHSMQSGIKEDEVLCDESIQATEDNSYLIPENSSIDEQKSYKTEINIEVASVKNVDDSQGKDTEDSGLLVDNKEDEPIVEAHQQECTKKMPNNKPDTSSSGSCARNQDTALLEAVEKKCLDKESSSSSNDEYQPCSNVKPTTTTTTKDKIRNISHSVGETFNLQSVAGEAKSKMESFMGDLNRGSKALASKITATGDDRTSSENNLSSSDTEREADNAQIHRPLSTDFLYTREELTYMGIAFLALLIGVKIVEEGEDLVSSPRIEEIIEGTEINGCYICNSKDVASVCKSNPEVKYCSEEHQSMHESDDGDPYPFTVKFNEEVGRYMVASRDIQPGEIIFQEEPLAYGPNHSSLPTCLECMRRVDEPILCPRCNLPLCDEMCGFGEEHAKECSIFSKLSPKLTVESMDKRDPIYWSITTVRALTLKKTDPLKYDIIKRMMDHNAEHEKAGDYWEIYKKQVADFLVDRCSSLEATVDEVLHIIGVLDVNSVKIHGPSIGEKLEQYPGHALYPLTSLLSHSCISNSKTILKVDYSVECRAVVYISAGTEITKQYVSPLETTNRRRSRISNNWFFDCKCDRCRDPTENGSFLSATRCLRCVGEGTILPSNPLDPSSEWLCNNCHFKTNGAAVDKLTEYFEAKMKESGNSIEFLEELLIKAVKLFHPNHYVATMIRIVLNEAYVDLALRVGDGNQIPLEVHMRRKELLDHIHQVIELVDPGLSRRRGLSIFEASTCHLQLGRQLHDANRFHTQDFIQLIEAEIDSLKEGLECLKHAREGTRESNIHYKMQGAIYEAEYTLKYLRSISSKNNESPTTEEAVIVDEEGVIV</sequence>
<keyword evidence="2" id="KW-0808">Transferase</keyword>
<proteinExistence type="predicted"/>
<dbReference type="GO" id="GO:0140954">
    <property type="term" value="F:histone H3K36 dimethyltransferase activity"/>
    <property type="evidence" value="ECO:0007669"/>
    <property type="project" value="UniProtKB-EC"/>
</dbReference>
<feature type="region of interest" description="Disordered" evidence="1">
    <location>
        <begin position="528"/>
        <end position="578"/>
    </location>
</feature>
<evidence type="ECO:0000313" key="3">
    <source>
        <dbReference type="Proteomes" id="UP000675881"/>
    </source>
</evidence>
<dbReference type="Gene3D" id="1.10.220.160">
    <property type="match status" value="1"/>
</dbReference>
<dbReference type="OrthoDB" id="6374143at2759"/>
<feature type="compositionally biased region" description="Polar residues" evidence="1">
    <location>
        <begin position="276"/>
        <end position="289"/>
    </location>
</feature>
<feature type="compositionally biased region" description="Basic and acidic residues" evidence="1">
    <location>
        <begin position="528"/>
        <end position="537"/>
    </location>
</feature>
<keyword evidence="3" id="KW-1185">Reference proteome</keyword>
<dbReference type="SUPFAM" id="SSF82199">
    <property type="entry name" value="SET domain"/>
    <property type="match status" value="1"/>
</dbReference>
<dbReference type="GO" id="GO:0032259">
    <property type="term" value="P:methylation"/>
    <property type="evidence" value="ECO:0007669"/>
    <property type="project" value="UniProtKB-KW"/>
</dbReference>
<feature type="region of interest" description="Disordered" evidence="1">
    <location>
        <begin position="595"/>
        <end position="619"/>
    </location>
</feature>
<dbReference type="EC" id="2.1.1.357" evidence="2"/>
<evidence type="ECO:0000313" key="2">
    <source>
        <dbReference type="EMBL" id="CAF3029607.1"/>
    </source>
</evidence>
<keyword evidence="2" id="KW-0489">Methyltransferase</keyword>
<name>A0A7R8D4V9_LEPSM</name>
<feature type="region of interest" description="Disordered" evidence="1">
    <location>
        <begin position="58"/>
        <end position="80"/>
    </location>
</feature>
<dbReference type="Gene3D" id="6.10.140.2220">
    <property type="match status" value="1"/>
</dbReference>
<dbReference type="EMBL" id="HG994587">
    <property type="protein sequence ID" value="CAF3029607.1"/>
    <property type="molecule type" value="Genomic_DNA"/>
</dbReference>
<feature type="region of interest" description="Disordered" evidence="1">
    <location>
        <begin position="200"/>
        <end position="312"/>
    </location>
</feature>
<gene>
    <name evidence="2" type="ORF">LSAA_13619</name>
</gene>
<evidence type="ECO:0000256" key="1">
    <source>
        <dbReference type="SAM" id="MobiDB-lite"/>
    </source>
</evidence>
<dbReference type="CDD" id="cd20071">
    <property type="entry name" value="SET_SMYD"/>
    <property type="match status" value="1"/>
</dbReference>
<dbReference type="InterPro" id="IPR046341">
    <property type="entry name" value="SET_dom_sf"/>
</dbReference>
<dbReference type="PROSITE" id="PS50280">
    <property type="entry name" value="SET"/>
    <property type="match status" value="1"/>
</dbReference>
<dbReference type="PANTHER" id="PTHR46455">
    <property type="entry name" value="SET AND MYND DOMAIN CONTAINING, ARTHROPOD-SPECIFIC, MEMBER 4, ISOFORM A"/>
    <property type="match status" value="1"/>
</dbReference>
<feature type="compositionally biased region" description="Polar residues" evidence="1">
    <location>
        <begin position="598"/>
        <end position="613"/>
    </location>
</feature>
<accession>A0A7R8D4V9</accession>
<dbReference type="InterPro" id="IPR001214">
    <property type="entry name" value="SET_dom"/>
</dbReference>
<dbReference type="EC" id="2.1.1.354" evidence="2"/>
<feature type="compositionally biased region" description="Basic and acidic residues" evidence="1">
    <location>
        <begin position="66"/>
        <end position="75"/>
    </location>
</feature>
<feature type="region of interest" description="Disordered" evidence="1">
    <location>
        <begin position="665"/>
        <end position="692"/>
    </location>
</feature>
<dbReference type="Gene3D" id="2.170.270.10">
    <property type="entry name" value="SET domain"/>
    <property type="match status" value="1"/>
</dbReference>
<dbReference type="PANTHER" id="PTHR46455:SF5">
    <property type="entry name" value="SET AND MYND DOMAIN CONTAINING, ARTHROPOD-SPECIFIC, MEMBER 4, ISOFORM A"/>
    <property type="match status" value="1"/>
</dbReference>
<protein>
    <submittedName>
        <fullName evidence="2">SMYD</fullName>
        <ecNumber evidence="2">2.1.1.354</ecNumber>
        <ecNumber evidence="2">2.1.1.357</ecNumber>
    </submittedName>
</protein>
<organism evidence="2 3">
    <name type="scientific">Lepeophtheirus salmonis</name>
    <name type="common">Salmon louse</name>
    <name type="synonym">Caligus salmonis</name>
    <dbReference type="NCBI Taxonomy" id="72036"/>
    <lineage>
        <taxon>Eukaryota</taxon>
        <taxon>Metazoa</taxon>
        <taxon>Ecdysozoa</taxon>
        <taxon>Arthropoda</taxon>
        <taxon>Crustacea</taxon>
        <taxon>Multicrustacea</taxon>
        <taxon>Hexanauplia</taxon>
        <taxon>Copepoda</taxon>
        <taxon>Siphonostomatoida</taxon>
        <taxon>Caligidae</taxon>
        <taxon>Lepeophtheirus</taxon>
    </lineage>
</organism>